<dbReference type="EMBL" id="CP068393">
    <property type="protein sequence ID" value="QUC66125.1"/>
    <property type="molecule type" value="Genomic_DNA"/>
</dbReference>
<reference evidence="1" key="1">
    <citation type="submission" date="2021-01" db="EMBL/GenBank/DDBJ databases">
        <title>Complete genome sequence of Clostridiales bacterium R-7.</title>
        <authorList>
            <person name="Mahoney-Kurpe S.C."/>
            <person name="Palevich N."/>
            <person name="Koike S."/>
            <person name="Moon C.D."/>
            <person name="Attwood G.T."/>
        </authorList>
    </citation>
    <scope>NUCLEOTIDE SEQUENCE</scope>
    <source>
        <strain evidence="1">R-7</strain>
    </source>
</reference>
<keyword evidence="2" id="KW-1185">Reference proteome</keyword>
<proteinExistence type="predicted"/>
<sequence length="690" mass="79241">MSKRLIGLVLALVLLVGCVPVSAGGSMTVQEIVDQVVIPMALENDRGGTGFSRYFSYEDLAEIVRVFEENGFVLPENDVVMQFVTSGYGVPEGLVAERYCQQFFGPFGTWTDEQQGWYDDLEVRLGHAETFGSHVPGKDNMTREEAVAWALKKIREEYGEDLPLEDPDIWQITAMFIKDAPFGSDSHHEDEWSVFLTPKNLEHARYGATFVDRDPENSTQLYSAFLDPEEPFTLNQLRNIFDIVYGVKKNWPQSAWQAYHEWLQKVELNPSDYDYTDYLAFRMTGYPESKADEISREEAIRIAKKAMANERASYNSAVLTEYEGERTWLVSFLIEFPFFSSVDEDEESGDYVVSIDSVTGEVRSLRMERSYNPSFCYAPEKVYTEIQEMLPKEEDLLPLAVEAVRKKYPEAGDPLDEENYSWFSGLSGYGFIKFTARNLQHSNIEVRFKQNGKVDKVTMDPPVDGDNLFSRFYDLYGPMGKWDQTVWVQLEKDMKELEPKEILGKVIKATHYPEESSVSIKQEKARELGRETTGKNMTEVNSCVLVDAQPHPVWIIELLTEHTLSIVGIDAETGETVLSMPCRADFSPRYISFSLPEIWRKIEMEEKGPRYMAPAAIIDRVFPADEEWRGYDLGDVDVTWMDYCYMNEGTAWRMEVDGLTVRCISHREGVKSYEVEFDQEGNVIRFEEKD</sequence>
<organism evidence="1 2">
    <name type="scientific">Aristaeella hokkaidonensis</name>
    <dbReference type="NCBI Taxonomy" id="3046382"/>
    <lineage>
        <taxon>Bacteria</taxon>
        <taxon>Bacillati</taxon>
        <taxon>Bacillota</taxon>
        <taxon>Clostridia</taxon>
        <taxon>Eubacteriales</taxon>
        <taxon>Aristaeellaceae</taxon>
        <taxon>Aristaeella</taxon>
    </lineage>
</organism>
<gene>
    <name evidence="1" type="ORF">JYE49_09615</name>
</gene>
<dbReference type="Proteomes" id="UP000682782">
    <property type="component" value="Chromosome"/>
</dbReference>
<name>A0AC61MUT1_9FIRM</name>
<accession>A0AC61MUT1</accession>
<protein>
    <submittedName>
        <fullName evidence="1">PepSY domain-containing protein</fullName>
    </submittedName>
</protein>
<evidence type="ECO:0000313" key="2">
    <source>
        <dbReference type="Proteomes" id="UP000682782"/>
    </source>
</evidence>
<evidence type="ECO:0000313" key="1">
    <source>
        <dbReference type="EMBL" id="QUC66125.1"/>
    </source>
</evidence>